<evidence type="ECO:0000256" key="6">
    <source>
        <dbReference type="ARBA" id="ARBA00023180"/>
    </source>
</evidence>
<keyword evidence="4" id="KW-1133">Transmembrane helix</keyword>
<sequence length="313" mass="34277">MRRRGGAADFEPDAELSEAVATVAAWFDAAMARAAAGGPAGSVGGCTPRVLLIYEVFDSDKAAGLLYPVNSLRNLARLMADTPLVASIDVDMLPSASLSAALTDGSHVAALEASCTGKERRVYVLPAFETSCGGPSAADRNALLPKDQLRSVVSEGCLTQFRPKAPLCHNATDYSRWFDARDAYPVYYVREFEPWFIGGRHSLQWFDFRYRGYGKNKISMVAAVAASGSPFYVHPTGFLVHRQHTESNSRKAFLRVKFKHQRDSSMLEGSLYQHIEALWVSTQADLQAGRTEPALEPAVTRCLGALPWWQGQQ</sequence>
<evidence type="ECO:0000256" key="5">
    <source>
        <dbReference type="ARBA" id="ARBA00023136"/>
    </source>
</evidence>
<proteinExistence type="predicted"/>
<dbReference type="Pfam" id="PF13896">
    <property type="entry name" value="Glyco_transf_49"/>
    <property type="match status" value="1"/>
</dbReference>
<evidence type="ECO:0000313" key="7">
    <source>
        <dbReference type="EMBL" id="CAD8292241.1"/>
    </source>
</evidence>
<dbReference type="GO" id="GO:0042285">
    <property type="term" value="F:xylosyltransferase activity"/>
    <property type="evidence" value="ECO:0007669"/>
    <property type="project" value="TreeGrafter"/>
</dbReference>
<evidence type="ECO:0000256" key="4">
    <source>
        <dbReference type="ARBA" id="ARBA00022989"/>
    </source>
</evidence>
<keyword evidence="5" id="KW-0472">Membrane</keyword>
<dbReference type="PANTHER" id="PTHR12270:SF52">
    <property type="entry name" value="GLYCOSYLTRANSFERASE-LIKE PROTEIN GNT13-RELATED"/>
    <property type="match status" value="1"/>
</dbReference>
<keyword evidence="3" id="KW-0735">Signal-anchor</keyword>
<reference evidence="7" key="1">
    <citation type="submission" date="2021-01" db="EMBL/GenBank/DDBJ databases">
        <authorList>
            <person name="Corre E."/>
            <person name="Pelletier E."/>
            <person name="Niang G."/>
            <person name="Scheremetjew M."/>
            <person name="Finn R."/>
            <person name="Kale V."/>
            <person name="Holt S."/>
            <person name="Cochrane G."/>
            <person name="Meng A."/>
            <person name="Brown T."/>
            <person name="Cohen L."/>
        </authorList>
    </citation>
    <scope>NUCLEOTIDE SEQUENCE</scope>
    <source>
        <strain evidence="7">CCMP219</strain>
    </source>
</reference>
<dbReference type="GO" id="GO:0015020">
    <property type="term" value="F:glucuronosyltransferase activity"/>
    <property type="evidence" value="ECO:0007669"/>
    <property type="project" value="TreeGrafter"/>
</dbReference>
<keyword evidence="6" id="KW-0325">Glycoprotein</keyword>
<dbReference type="PANTHER" id="PTHR12270">
    <property type="entry name" value="GLYCOSYLTRANSFERASE-RELATED"/>
    <property type="match status" value="1"/>
</dbReference>
<evidence type="ECO:0000256" key="1">
    <source>
        <dbReference type="ARBA" id="ARBA00004606"/>
    </source>
</evidence>
<organism evidence="7">
    <name type="scientific">Chlamydomonas euryale</name>
    <dbReference type="NCBI Taxonomy" id="1486919"/>
    <lineage>
        <taxon>Eukaryota</taxon>
        <taxon>Viridiplantae</taxon>
        <taxon>Chlorophyta</taxon>
        <taxon>core chlorophytes</taxon>
        <taxon>Chlorophyceae</taxon>
        <taxon>CS clade</taxon>
        <taxon>Chlamydomonadales</taxon>
        <taxon>Chlamydomonadaceae</taxon>
        <taxon>Chlamydomonas</taxon>
    </lineage>
</organism>
<gene>
    <name evidence="7" type="ORF">CEUR00632_LOCUS11366</name>
</gene>
<evidence type="ECO:0000256" key="2">
    <source>
        <dbReference type="ARBA" id="ARBA00022692"/>
    </source>
</evidence>
<evidence type="ECO:0000256" key="3">
    <source>
        <dbReference type="ARBA" id="ARBA00022968"/>
    </source>
</evidence>
<dbReference type="AlphaFoldDB" id="A0A7R9VDG8"/>
<evidence type="ECO:0008006" key="8">
    <source>
        <dbReference type="Google" id="ProtNLM"/>
    </source>
</evidence>
<keyword evidence="2" id="KW-0812">Transmembrane</keyword>
<dbReference type="GO" id="GO:0016020">
    <property type="term" value="C:membrane"/>
    <property type="evidence" value="ECO:0007669"/>
    <property type="project" value="UniProtKB-SubCell"/>
</dbReference>
<dbReference type="EMBL" id="HBEC01024821">
    <property type="protein sequence ID" value="CAD8292241.1"/>
    <property type="molecule type" value="Transcribed_RNA"/>
</dbReference>
<protein>
    <recommendedName>
        <fullName evidence="8">Glycosyltransferase-like protein LARGE2</fullName>
    </recommendedName>
</protein>
<dbReference type="GO" id="GO:0035269">
    <property type="term" value="P:protein O-linked glycosylation via mannose"/>
    <property type="evidence" value="ECO:0007669"/>
    <property type="project" value="TreeGrafter"/>
</dbReference>
<dbReference type="InterPro" id="IPR051292">
    <property type="entry name" value="Xyl/GlcA_transferase"/>
</dbReference>
<comment type="subcellular location">
    <subcellularLocation>
        <location evidence="1">Membrane</location>
        <topology evidence="1">Single-pass type II membrane protein</topology>
    </subcellularLocation>
</comment>
<accession>A0A7R9VDG8</accession>
<name>A0A7R9VDG8_9CHLO</name>